<evidence type="ECO:0000313" key="1">
    <source>
        <dbReference type="EMBL" id="MBG0769338.1"/>
    </source>
</evidence>
<dbReference type="RefSeq" id="WP_278492026.1">
    <property type="nucleotide sequence ID" value="NZ_JACCQJ010000002.1"/>
</dbReference>
<sequence length="182" mass="20923">MREDNLSLFEKLGKMTEQNFDSEKINKVATYILENVEITVTAYKDKFSFSVPDPNGKEISNKLGIIEQEVPLYFRISLDYIGKSLKEMVIGDKAPVSPLEKEIYDRLNVKNLKMKTLLKKEAIMPVFESSKLYNISRTTDEKTMQNYVLKIEYGDSEAISFEITKDDLKTLCKTIKEKLGGK</sequence>
<organism evidence="1 2">
    <name type="scientific">Methanococcus maripaludis</name>
    <name type="common">Methanococcus deltae</name>
    <dbReference type="NCBI Taxonomy" id="39152"/>
    <lineage>
        <taxon>Archaea</taxon>
        <taxon>Methanobacteriati</taxon>
        <taxon>Methanobacteriota</taxon>
        <taxon>Methanomada group</taxon>
        <taxon>Methanococci</taxon>
        <taxon>Methanococcales</taxon>
        <taxon>Methanococcaceae</taxon>
        <taxon>Methanococcus</taxon>
    </lineage>
</organism>
<dbReference type="Proteomes" id="UP000714405">
    <property type="component" value="Unassembled WGS sequence"/>
</dbReference>
<comment type="caution">
    <text evidence="1">The sequence shown here is derived from an EMBL/GenBank/DDBJ whole genome shotgun (WGS) entry which is preliminary data.</text>
</comment>
<proteinExistence type="predicted"/>
<accession>A0A8T3VXH3</accession>
<evidence type="ECO:0000313" key="2">
    <source>
        <dbReference type="Proteomes" id="UP000714405"/>
    </source>
</evidence>
<name>A0A8T3VXH3_METMI</name>
<reference evidence="1" key="1">
    <citation type="submission" date="2020-07" db="EMBL/GenBank/DDBJ databases">
        <title>Severe corrosion of carbon steel in oil field produced water can be linked to methanogenic archaea containing a special type of NiFe hydrogenase.</title>
        <authorList>
            <person name="Lahme S."/>
            <person name="Mand J."/>
            <person name="Longwell J."/>
            <person name="Smith R."/>
            <person name="Enning D."/>
        </authorList>
    </citation>
    <scope>NUCLEOTIDE SEQUENCE</scope>
    <source>
        <strain evidence="1">MIC098Bin5</strain>
    </source>
</reference>
<dbReference type="AlphaFoldDB" id="A0A8T3VXH3"/>
<dbReference type="EMBL" id="JACCQJ010000002">
    <property type="protein sequence ID" value="MBG0769338.1"/>
    <property type="molecule type" value="Genomic_DNA"/>
</dbReference>
<gene>
    <name evidence="1" type="ORF">H0S71_05505</name>
</gene>
<protein>
    <submittedName>
        <fullName evidence="1">Uncharacterized protein</fullName>
    </submittedName>
</protein>